<evidence type="ECO:0000313" key="1">
    <source>
        <dbReference type="EMBL" id="HJB13029.1"/>
    </source>
</evidence>
<sequence length="92" mass="9852">MEQCTQGNLAFLQALAGFLDQQGITCTFDRPPAQDPSFWSAAAGKAESSAAQTLAAIAACLREDTTDFDCIDRIIALLESQGLSTLPRHDFS</sequence>
<protein>
    <submittedName>
        <fullName evidence="1">Uncharacterized protein</fullName>
    </submittedName>
</protein>
<evidence type="ECO:0000313" key="2">
    <source>
        <dbReference type="Proteomes" id="UP000823824"/>
    </source>
</evidence>
<organism evidence="1 2">
    <name type="scientific">Candidatus Oscillibacter excrementigallinarum</name>
    <dbReference type="NCBI Taxonomy" id="2838716"/>
    <lineage>
        <taxon>Bacteria</taxon>
        <taxon>Bacillati</taxon>
        <taxon>Bacillota</taxon>
        <taxon>Clostridia</taxon>
        <taxon>Eubacteriales</taxon>
        <taxon>Oscillospiraceae</taxon>
        <taxon>Oscillibacter</taxon>
    </lineage>
</organism>
<reference evidence="1" key="2">
    <citation type="submission" date="2021-04" db="EMBL/GenBank/DDBJ databases">
        <authorList>
            <person name="Gilroy R."/>
        </authorList>
    </citation>
    <scope>NUCLEOTIDE SEQUENCE</scope>
    <source>
        <strain evidence="1">ChiBcec18-1249</strain>
    </source>
</reference>
<proteinExistence type="predicted"/>
<gene>
    <name evidence="1" type="ORF">H9787_04890</name>
</gene>
<dbReference type="Proteomes" id="UP000823824">
    <property type="component" value="Unassembled WGS sequence"/>
</dbReference>
<dbReference type="EMBL" id="DWZJ01000038">
    <property type="protein sequence ID" value="HJB13029.1"/>
    <property type="molecule type" value="Genomic_DNA"/>
</dbReference>
<comment type="caution">
    <text evidence="1">The sequence shown here is derived from an EMBL/GenBank/DDBJ whole genome shotgun (WGS) entry which is preliminary data.</text>
</comment>
<accession>A0A9D2LI43</accession>
<name>A0A9D2LI43_9FIRM</name>
<reference evidence="1" key="1">
    <citation type="journal article" date="2021" name="PeerJ">
        <title>Extensive microbial diversity within the chicken gut microbiome revealed by metagenomics and culture.</title>
        <authorList>
            <person name="Gilroy R."/>
            <person name="Ravi A."/>
            <person name="Getino M."/>
            <person name="Pursley I."/>
            <person name="Horton D.L."/>
            <person name="Alikhan N.F."/>
            <person name="Baker D."/>
            <person name="Gharbi K."/>
            <person name="Hall N."/>
            <person name="Watson M."/>
            <person name="Adriaenssens E.M."/>
            <person name="Foster-Nyarko E."/>
            <person name="Jarju S."/>
            <person name="Secka A."/>
            <person name="Antonio M."/>
            <person name="Oren A."/>
            <person name="Chaudhuri R.R."/>
            <person name="La Ragione R."/>
            <person name="Hildebrand F."/>
            <person name="Pallen M.J."/>
        </authorList>
    </citation>
    <scope>NUCLEOTIDE SEQUENCE</scope>
    <source>
        <strain evidence="1">ChiBcec18-1249</strain>
    </source>
</reference>
<dbReference type="AlphaFoldDB" id="A0A9D2LI43"/>